<protein>
    <recommendedName>
        <fullName evidence="7">FYVE-type domain-containing protein</fullName>
    </recommendedName>
</protein>
<sequence>MFSLCFFFLSLSPYIYVVCVCGLASFIWLALSLLLRMSLTCDIIICIYMHIFFFTFVTKCSRNKVWHMSIRLSVLGEWTSDSSIQKCEICEVKFKFGRRRHHCRYCGGIFCASCSSFFVKLQKLHVNKRRRVCRKCFEFLSKTPQATNPSCASAQSHHKELNSVNACNCESDRLTTESAQATTVVSWTPRREEDRNTAGTFPDEENADDTDLDDDDDVSAAVAGVYTPLWMMANTPVASPFLAAPQDNLRYSEGSDVIHVLIYVSSTRCQLILVTVSDGETVLMLAKRLVDVHLRLDSGSLKSIRTAAREILLQKLRFSSEFIVIENEANASDVASHCKHLVLSTLSVSGLQHAHDDDPIEGVFFRRELCSENKDDMICYLLPFYFYFHVFLCFCNFRVCYLLVFFFSFVSGTICRKKI</sequence>
<feature type="transmembrane region" description="Helical" evidence="6">
    <location>
        <begin position="384"/>
        <end position="410"/>
    </location>
</feature>
<dbReference type="VEuPathDB" id="TriTrypDB:BCY84_13320"/>
<evidence type="ECO:0000256" key="5">
    <source>
        <dbReference type="SAM" id="MobiDB-lite"/>
    </source>
</evidence>
<organism evidence="8 9">
    <name type="scientific">Trypanosoma cruzi</name>
    <dbReference type="NCBI Taxonomy" id="5693"/>
    <lineage>
        <taxon>Eukaryota</taxon>
        <taxon>Discoba</taxon>
        <taxon>Euglenozoa</taxon>
        <taxon>Kinetoplastea</taxon>
        <taxon>Metakinetoplastina</taxon>
        <taxon>Trypanosomatida</taxon>
        <taxon>Trypanosomatidae</taxon>
        <taxon>Trypanosoma</taxon>
        <taxon>Schizotrypanum</taxon>
    </lineage>
</organism>
<evidence type="ECO:0000313" key="9">
    <source>
        <dbReference type="Proteomes" id="UP000583944"/>
    </source>
</evidence>
<dbReference type="Pfam" id="PF01363">
    <property type="entry name" value="FYVE"/>
    <property type="match status" value="1"/>
</dbReference>
<dbReference type="EMBL" id="JABDHM010000002">
    <property type="protein sequence ID" value="KAF5226267.1"/>
    <property type="molecule type" value="Genomic_DNA"/>
</dbReference>
<dbReference type="InterPro" id="IPR052113">
    <property type="entry name" value="FYVE-type_Zinc_Finger"/>
</dbReference>
<comment type="caution">
    <text evidence="8">The sequence shown here is derived from an EMBL/GenBank/DDBJ whole genome shotgun (WGS) entry which is preliminary data.</text>
</comment>
<feature type="transmembrane region" description="Helical" evidence="6">
    <location>
        <begin position="103"/>
        <end position="121"/>
    </location>
</feature>
<evidence type="ECO:0000256" key="2">
    <source>
        <dbReference type="ARBA" id="ARBA00022771"/>
    </source>
</evidence>
<dbReference type="PANTHER" id="PTHR39490:SF8">
    <property type="entry name" value="ZINC FINGER FYVE DOMAIN-CONTAINING PROTEIN 21"/>
    <property type="match status" value="1"/>
</dbReference>
<dbReference type="PANTHER" id="PTHR39490">
    <property type="entry name" value="ARRESTIN DOMAIN-CONTAINING PROTEIN D"/>
    <property type="match status" value="1"/>
</dbReference>
<gene>
    <name evidence="8" type="ORF">ECC02_000390</name>
</gene>
<dbReference type="Proteomes" id="UP000583944">
    <property type="component" value="Unassembled WGS sequence"/>
</dbReference>
<feature type="transmembrane region" description="Helical" evidence="6">
    <location>
        <begin position="7"/>
        <end position="31"/>
    </location>
</feature>
<feature type="compositionally biased region" description="Acidic residues" evidence="5">
    <location>
        <begin position="202"/>
        <end position="214"/>
    </location>
</feature>
<feature type="domain" description="FYVE-type" evidence="7">
    <location>
        <begin position="81"/>
        <end position="141"/>
    </location>
</feature>
<keyword evidence="6" id="KW-0812">Transmembrane</keyword>
<dbReference type="Gene3D" id="3.30.40.10">
    <property type="entry name" value="Zinc/RING finger domain, C3HC4 (zinc finger)"/>
    <property type="match status" value="1"/>
</dbReference>
<dbReference type="InterPro" id="IPR013083">
    <property type="entry name" value="Znf_RING/FYVE/PHD"/>
</dbReference>
<keyword evidence="3" id="KW-0862">Zinc</keyword>
<keyword evidence="6" id="KW-0472">Membrane</keyword>
<feature type="region of interest" description="Disordered" evidence="5">
    <location>
        <begin position="180"/>
        <end position="214"/>
    </location>
</feature>
<dbReference type="PROSITE" id="PS50178">
    <property type="entry name" value="ZF_FYVE"/>
    <property type="match status" value="1"/>
</dbReference>
<dbReference type="SMART" id="SM00064">
    <property type="entry name" value="FYVE"/>
    <property type="match status" value="1"/>
</dbReference>
<feature type="transmembrane region" description="Helical" evidence="6">
    <location>
        <begin position="37"/>
        <end position="58"/>
    </location>
</feature>
<dbReference type="InterPro" id="IPR017455">
    <property type="entry name" value="Znf_FYVE-rel"/>
</dbReference>
<dbReference type="VEuPathDB" id="TriTrypDB:ECC02_000390"/>
<keyword evidence="6" id="KW-1133">Transmembrane helix</keyword>
<evidence type="ECO:0000256" key="4">
    <source>
        <dbReference type="PROSITE-ProRule" id="PRU00091"/>
    </source>
</evidence>
<keyword evidence="2 4" id="KW-0863">Zinc-finger</keyword>
<evidence type="ECO:0000259" key="7">
    <source>
        <dbReference type="PROSITE" id="PS50178"/>
    </source>
</evidence>
<reference evidence="8 9" key="1">
    <citation type="journal article" date="2019" name="Genome Biol. Evol.">
        <title>Nanopore Sequencing Significantly Improves Genome Assembly of the Protozoan Parasite Trypanosoma cruzi.</title>
        <authorList>
            <person name="Diaz-Viraque F."/>
            <person name="Pita S."/>
            <person name="Greif G."/>
            <person name="de Souza R.C.M."/>
            <person name="Iraola G."/>
            <person name="Robello C."/>
        </authorList>
    </citation>
    <scope>NUCLEOTIDE SEQUENCE [LARGE SCALE GENOMIC DNA]</scope>
    <source>
        <strain evidence="8 9">Berenice</strain>
    </source>
</reference>
<evidence type="ECO:0000313" key="8">
    <source>
        <dbReference type="EMBL" id="KAF5226267.1"/>
    </source>
</evidence>
<keyword evidence="1" id="KW-0479">Metal-binding</keyword>
<dbReference type="InterPro" id="IPR011011">
    <property type="entry name" value="Znf_FYVE_PHD"/>
</dbReference>
<dbReference type="AlphaFoldDB" id="A0A7J6YHS8"/>
<evidence type="ECO:0000256" key="1">
    <source>
        <dbReference type="ARBA" id="ARBA00022723"/>
    </source>
</evidence>
<dbReference type="InterPro" id="IPR000306">
    <property type="entry name" value="Znf_FYVE"/>
</dbReference>
<accession>A0A7J6YHS8</accession>
<proteinExistence type="predicted"/>
<name>A0A7J6YHS8_TRYCR</name>
<dbReference type="SUPFAM" id="SSF57903">
    <property type="entry name" value="FYVE/PHD zinc finger"/>
    <property type="match status" value="1"/>
</dbReference>
<evidence type="ECO:0000256" key="6">
    <source>
        <dbReference type="SAM" id="Phobius"/>
    </source>
</evidence>
<evidence type="ECO:0000256" key="3">
    <source>
        <dbReference type="ARBA" id="ARBA00022833"/>
    </source>
</evidence>
<dbReference type="GO" id="GO:0008270">
    <property type="term" value="F:zinc ion binding"/>
    <property type="evidence" value="ECO:0007669"/>
    <property type="project" value="UniProtKB-KW"/>
</dbReference>